<sequence length="183" mass="20504">MIFTSHFTFRGGPRKSKRMQRTTAIILAAVMCLSGASAICKPGYNSYNSHCYLYVNGPQPTANWYEASAVCKAEGGYLVIIQSSYEQTFLDGLIDNAVNQDNFWIGGNSLGKSGYYWTNGNSAETASYTNWKTGQPDNWNYPSDPNNQESCMQLGMQLAGDTSNKWNDARCNEKYFYICEYAE</sequence>
<evidence type="ECO:0000313" key="1">
    <source>
        <dbReference type="EMBL" id="CAH1798152.1"/>
    </source>
</evidence>
<dbReference type="Gene3D" id="3.10.100.10">
    <property type="entry name" value="Mannose-Binding Protein A, subunit A"/>
    <property type="match status" value="1"/>
</dbReference>
<dbReference type="Proteomes" id="UP000749559">
    <property type="component" value="Unassembled WGS sequence"/>
</dbReference>
<name>A0A8J1TE23_OWEFU</name>
<dbReference type="InterPro" id="IPR001304">
    <property type="entry name" value="C-type_lectin-like"/>
</dbReference>
<reference evidence="1" key="1">
    <citation type="submission" date="2022-03" db="EMBL/GenBank/DDBJ databases">
        <authorList>
            <person name="Martin C."/>
        </authorList>
    </citation>
    <scope>NUCLEOTIDE SEQUENCE</scope>
</reference>
<evidence type="ECO:0000313" key="2">
    <source>
        <dbReference type="Proteomes" id="UP000749559"/>
    </source>
</evidence>
<dbReference type="CDD" id="cd00037">
    <property type="entry name" value="CLECT"/>
    <property type="match status" value="1"/>
</dbReference>
<dbReference type="SUPFAM" id="SSF56436">
    <property type="entry name" value="C-type lectin-like"/>
    <property type="match status" value="1"/>
</dbReference>
<dbReference type="InterPro" id="IPR050111">
    <property type="entry name" value="C-type_lectin/snaclec_domain"/>
</dbReference>
<protein>
    <submittedName>
        <fullName evidence="1">Uncharacterized protein</fullName>
    </submittedName>
</protein>
<dbReference type="OrthoDB" id="6116695at2759"/>
<dbReference type="EMBL" id="CAIIXF020000011">
    <property type="protein sequence ID" value="CAH1798152.1"/>
    <property type="molecule type" value="Genomic_DNA"/>
</dbReference>
<keyword evidence="2" id="KW-1185">Reference proteome</keyword>
<dbReference type="AlphaFoldDB" id="A0A8J1TE23"/>
<proteinExistence type="predicted"/>
<dbReference type="PROSITE" id="PS50041">
    <property type="entry name" value="C_TYPE_LECTIN_2"/>
    <property type="match status" value="1"/>
</dbReference>
<dbReference type="SMART" id="SM00034">
    <property type="entry name" value="CLECT"/>
    <property type="match status" value="1"/>
</dbReference>
<accession>A0A8J1TE23</accession>
<gene>
    <name evidence="1" type="ORF">OFUS_LOCUS22325</name>
</gene>
<dbReference type="PANTHER" id="PTHR22803">
    <property type="entry name" value="MANNOSE, PHOSPHOLIPASE, LECTIN RECEPTOR RELATED"/>
    <property type="match status" value="1"/>
</dbReference>
<organism evidence="1 2">
    <name type="scientific">Owenia fusiformis</name>
    <name type="common">Polychaete worm</name>
    <dbReference type="NCBI Taxonomy" id="6347"/>
    <lineage>
        <taxon>Eukaryota</taxon>
        <taxon>Metazoa</taxon>
        <taxon>Spiralia</taxon>
        <taxon>Lophotrochozoa</taxon>
        <taxon>Annelida</taxon>
        <taxon>Polychaeta</taxon>
        <taxon>Sedentaria</taxon>
        <taxon>Canalipalpata</taxon>
        <taxon>Sabellida</taxon>
        <taxon>Oweniida</taxon>
        <taxon>Oweniidae</taxon>
        <taxon>Owenia</taxon>
    </lineage>
</organism>
<dbReference type="InterPro" id="IPR016186">
    <property type="entry name" value="C-type_lectin-like/link_sf"/>
</dbReference>
<dbReference type="InterPro" id="IPR016187">
    <property type="entry name" value="CTDL_fold"/>
</dbReference>
<comment type="caution">
    <text evidence="1">The sequence shown here is derived from an EMBL/GenBank/DDBJ whole genome shotgun (WGS) entry which is preliminary data.</text>
</comment>
<dbReference type="Pfam" id="PF00059">
    <property type="entry name" value="Lectin_C"/>
    <property type="match status" value="1"/>
</dbReference>